<comment type="similarity">
    <text evidence="1">Belongs to the ATP-dependent AMP-binding enzyme family.</text>
</comment>
<evidence type="ECO:0000259" key="4">
    <source>
        <dbReference type="Pfam" id="PF13193"/>
    </source>
</evidence>
<dbReference type="GO" id="GO:0046949">
    <property type="term" value="P:fatty-acyl-CoA biosynthetic process"/>
    <property type="evidence" value="ECO:0007669"/>
    <property type="project" value="TreeGrafter"/>
</dbReference>
<dbReference type="Gene3D" id="3.40.50.12780">
    <property type="entry name" value="N-terminal domain of ligase-like"/>
    <property type="match status" value="1"/>
</dbReference>
<name>A0AAD9JHU4_9ANNE</name>
<keyword evidence="2" id="KW-0436">Ligase</keyword>
<comment type="caution">
    <text evidence="5">The sequence shown here is derived from an EMBL/GenBank/DDBJ whole genome shotgun (WGS) entry which is preliminary data.</text>
</comment>
<feature type="domain" description="AMP-binding enzyme C-terminal" evidence="4">
    <location>
        <begin position="253"/>
        <end position="329"/>
    </location>
</feature>
<dbReference type="InterPro" id="IPR000873">
    <property type="entry name" value="AMP-dep_synth/lig_dom"/>
</dbReference>
<dbReference type="Gene3D" id="3.30.300.30">
    <property type="match status" value="1"/>
</dbReference>
<protein>
    <submittedName>
        <fullName evidence="5">Uncharacterized protein</fullName>
    </submittedName>
</protein>
<dbReference type="Proteomes" id="UP001208570">
    <property type="component" value="Unassembled WGS sequence"/>
</dbReference>
<dbReference type="PANTHER" id="PTHR24096:SF149">
    <property type="entry name" value="AMP-BINDING DOMAIN-CONTAINING PROTEIN-RELATED"/>
    <property type="match status" value="1"/>
</dbReference>
<dbReference type="Pfam" id="PF13193">
    <property type="entry name" value="AMP-binding_C"/>
    <property type="match status" value="1"/>
</dbReference>
<keyword evidence="6" id="KW-1185">Reference proteome</keyword>
<dbReference type="GO" id="GO:0004467">
    <property type="term" value="F:long-chain fatty acid-CoA ligase activity"/>
    <property type="evidence" value="ECO:0007669"/>
    <property type="project" value="TreeGrafter"/>
</dbReference>
<organism evidence="5 6">
    <name type="scientific">Paralvinella palmiformis</name>
    <dbReference type="NCBI Taxonomy" id="53620"/>
    <lineage>
        <taxon>Eukaryota</taxon>
        <taxon>Metazoa</taxon>
        <taxon>Spiralia</taxon>
        <taxon>Lophotrochozoa</taxon>
        <taxon>Annelida</taxon>
        <taxon>Polychaeta</taxon>
        <taxon>Sedentaria</taxon>
        <taxon>Canalipalpata</taxon>
        <taxon>Terebellida</taxon>
        <taxon>Terebelliformia</taxon>
        <taxon>Alvinellidae</taxon>
        <taxon>Paralvinella</taxon>
    </lineage>
</organism>
<gene>
    <name evidence="5" type="ORF">LSH36_296g00033</name>
</gene>
<dbReference type="Pfam" id="PF00501">
    <property type="entry name" value="AMP-binding"/>
    <property type="match status" value="1"/>
</dbReference>
<dbReference type="InterPro" id="IPR042099">
    <property type="entry name" value="ANL_N_sf"/>
</dbReference>
<dbReference type="InterPro" id="IPR025110">
    <property type="entry name" value="AMP-bd_C"/>
</dbReference>
<dbReference type="SUPFAM" id="SSF56801">
    <property type="entry name" value="Acetyl-CoA synthetase-like"/>
    <property type="match status" value="1"/>
</dbReference>
<dbReference type="InterPro" id="IPR045851">
    <property type="entry name" value="AMP-bd_C_sf"/>
</dbReference>
<evidence type="ECO:0000313" key="5">
    <source>
        <dbReference type="EMBL" id="KAK2153453.1"/>
    </source>
</evidence>
<dbReference type="PANTHER" id="PTHR24096">
    <property type="entry name" value="LONG-CHAIN-FATTY-ACID--COA LIGASE"/>
    <property type="match status" value="1"/>
</dbReference>
<accession>A0AAD9JHU4</accession>
<evidence type="ECO:0000256" key="2">
    <source>
        <dbReference type="ARBA" id="ARBA00022598"/>
    </source>
</evidence>
<feature type="domain" description="AMP-dependent synthetase/ligase" evidence="3">
    <location>
        <begin position="28"/>
        <end position="216"/>
    </location>
</feature>
<sequence length="347" mass="38414">MAIRSPCPDINIPEVSLTEFILNKGKCFAERVAFIDDATGRTMTYGEFCDDVIRIARGLNDIGLEKDDVIALCLPNMIEYASIMYGAQMKKIYNNANPRYIFTLTTLFEKVKNASSSCTHLQEIFTVDGTIDEARSYDELLKLGCEGELPDIKYLPEDDVALLVYTSGSTGDQKGASITHRNLVANVLQISSPMVSPYSNNDVTVATRPFTHAYGIVFGMTEVMPIFMPEINKPHLGVGIPLPNVEFKVGPMELEDVIQDLSGVESVVVVGVPDEDYHELSKAFVVKKPGSSLTEEDVISAVKASLDRYRWLHGGVEFVESLPKTASGKVMRRLVKENMLMKLKNDN</sequence>
<evidence type="ECO:0000256" key="1">
    <source>
        <dbReference type="ARBA" id="ARBA00006432"/>
    </source>
</evidence>
<dbReference type="AlphaFoldDB" id="A0AAD9JHU4"/>
<evidence type="ECO:0000259" key="3">
    <source>
        <dbReference type="Pfam" id="PF00501"/>
    </source>
</evidence>
<proteinExistence type="inferred from homology"/>
<dbReference type="EMBL" id="JAODUP010000296">
    <property type="protein sequence ID" value="KAK2153453.1"/>
    <property type="molecule type" value="Genomic_DNA"/>
</dbReference>
<reference evidence="5" key="1">
    <citation type="journal article" date="2023" name="Mol. Biol. Evol.">
        <title>Third-Generation Sequencing Reveals the Adaptive Role of the Epigenome in Three Deep-Sea Polychaetes.</title>
        <authorList>
            <person name="Perez M."/>
            <person name="Aroh O."/>
            <person name="Sun Y."/>
            <person name="Lan Y."/>
            <person name="Juniper S.K."/>
            <person name="Young C.R."/>
            <person name="Angers B."/>
            <person name="Qian P.Y."/>
        </authorList>
    </citation>
    <scope>NUCLEOTIDE SEQUENCE</scope>
    <source>
        <strain evidence="5">P08H-3</strain>
    </source>
</reference>
<evidence type="ECO:0000313" key="6">
    <source>
        <dbReference type="Proteomes" id="UP001208570"/>
    </source>
</evidence>